<evidence type="ECO:0000313" key="3">
    <source>
        <dbReference type="Proteomes" id="UP000516304"/>
    </source>
</evidence>
<dbReference type="InterPro" id="IPR002716">
    <property type="entry name" value="PIN_dom"/>
</dbReference>
<proteinExistence type="predicted"/>
<dbReference type="PANTHER" id="PTHR34610">
    <property type="entry name" value="SSL7007 PROTEIN"/>
    <property type="match status" value="1"/>
</dbReference>
<reference evidence="2 3" key="1">
    <citation type="submission" date="2020-09" db="EMBL/GenBank/DDBJ databases">
        <authorList>
            <person name="Courtine D."/>
        </authorList>
    </citation>
    <scope>NUCLEOTIDE SEQUENCE [LARGE SCALE GENOMIC DNA]</scope>
    <source>
        <strain evidence="2 3">IRI35c</strain>
    </source>
</reference>
<dbReference type="AlphaFoldDB" id="A0A7G2D4D1"/>
<dbReference type="SMART" id="SM00670">
    <property type="entry name" value="PINc"/>
    <property type="match status" value="1"/>
</dbReference>
<dbReference type="EMBL" id="LR881183">
    <property type="protein sequence ID" value="CAD5243347.1"/>
    <property type="molecule type" value="Genomic_DNA"/>
</dbReference>
<dbReference type="Pfam" id="PF13470">
    <property type="entry name" value="PIN_3"/>
    <property type="match status" value="1"/>
</dbReference>
<dbReference type="NCBIfam" id="TIGR00305">
    <property type="entry name" value="putative toxin-antitoxin system toxin component, PIN family"/>
    <property type="match status" value="1"/>
</dbReference>
<feature type="domain" description="PIN" evidence="1">
    <location>
        <begin position="12"/>
        <end position="125"/>
    </location>
</feature>
<protein>
    <submittedName>
        <fullName evidence="2">Programmed cell death toxin YdcE-like protein</fullName>
    </submittedName>
</protein>
<evidence type="ECO:0000313" key="2">
    <source>
        <dbReference type="EMBL" id="CAD5243347.1"/>
    </source>
</evidence>
<dbReference type="PANTHER" id="PTHR34610:SF3">
    <property type="entry name" value="SSL7007 PROTEIN"/>
    <property type="match status" value="1"/>
</dbReference>
<dbReference type="KEGG" id="tcq:TIRI35C_0193"/>
<sequence length="157" mass="17810">MRSTRNSQVPGDEVVVDTNVVLAAMIRPSGLGALLIKALDENFLVNYTSEEALHELSLKIGLLAENGKLSSEWKRILARYLRGSLTVSPSREFNLSRDPNDNKWLEIAYEGKVGYILTWDDDLIALRDENKVVCLEDHALKILQPVEFYHEVLKRLC</sequence>
<name>A0A7G2D4D1_9EURY</name>
<dbReference type="InterPro" id="IPR029060">
    <property type="entry name" value="PIN-like_dom_sf"/>
</dbReference>
<gene>
    <name evidence="2" type="ORF">TIRI35C_0193</name>
</gene>
<dbReference type="InterPro" id="IPR002850">
    <property type="entry name" value="PIN_toxin-like"/>
</dbReference>
<accession>A0A7G2D4D1</accession>
<keyword evidence="3" id="KW-1185">Reference proteome</keyword>
<organism evidence="2 3">
    <name type="scientific">Thermococcus camini</name>
    <dbReference type="NCBI Taxonomy" id="2016373"/>
    <lineage>
        <taxon>Archaea</taxon>
        <taxon>Methanobacteriati</taxon>
        <taxon>Methanobacteriota</taxon>
        <taxon>Thermococci</taxon>
        <taxon>Thermococcales</taxon>
        <taxon>Thermococcaceae</taxon>
        <taxon>Thermococcus</taxon>
    </lineage>
</organism>
<dbReference type="SUPFAM" id="SSF88723">
    <property type="entry name" value="PIN domain-like"/>
    <property type="match status" value="1"/>
</dbReference>
<evidence type="ECO:0000259" key="1">
    <source>
        <dbReference type="SMART" id="SM00670"/>
    </source>
</evidence>
<dbReference type="Proteomes" id="UP000516304">
    <property type="component" value="Chromosome TIRI35C"/>
</dbReference>